<dbReference type="STRING" id="1094715.GCA_000236165_00175"/>
<feature type="transmembrane region" description="Helical" evidence="6">
    <location>
        <begin position="394"/>
        <end position="415"/>
    </location>
</feature>
<comment type="subcellular location">
    <subcellularLocation>
        <location evidence="1">Cell membrane</location>
        <topology evidence="1">Multi-pass membrane protein</topology>
    </subcellularLocation>
</comment>
<evidence type="ECO:0000256" key="1">
    <source>
        <dbReference type="ARBA" id="ARBA00004651"/>
    </source>
</evidence>
<keyword evidence="2" id="KW-1003">Cell membrane</keyword>
<feature type="transmembrane region" description="Helical" evidence="6">
    <location>
        <begin position="47"/>
        <end position="70"/>
    </location>
</feature>
<feature type="transmembrane region" description="Helical" evidence="6">
    <location>
        <begin position="12"/>
        <end position="35"/>
    </location>
</feature>
<dbReference type="PANTHER" id="PTHR30250">
    <property type="entry name" value="PST FAMILY PREDICTED COLANIC ACID TRANSPORTER"/>
    <property type="match status" value="1"/>
</dbReference>
<dbReference type="CDD" id="cd13125">
    <property type="entry name" value="MATE_like_10"/>
    <property type="match status" value="1"/>
</dbReference>
<proteinExistence type="predicted"/>
<reference evidence="7 8" key="1">
    <citation type="submission" date="2018-06" db="EMBL/GenBank/DDBJ databases">
        <authorList>
            <consortium name="Pathogen Informatics"/>
            <person name="Doyle S."/>
        </authorList>
    </citation>
    <scope>NUCLEOTIDE SEQUENCE [LARGE SCALE GENOMIC DNA]</scope>
    <source>
        <strain evidence="7 8">NCTC11370</strain>
    </source>
</reference>
<dbReference type="InterPro" id="IPR002797">
    <property type="entry name" value="Polysacc_synth"/>
</dbReference>
<feature type="transmembrane region" description="Helical" evidence="6">
    <location>
        <begin position="82"/>
        <end position="104"/>
    </location>
</feature>
<evidence type="ECO:0000256" key="3">
    <source>
        <dbReference type="ARBA" id="ARBA00022692"/>
    </source>
</evidence>
<evidence type="ECO:0000313" key="7">
    <source>
        <dbReference type="EMBL" id="STO20129.1"/>
    </source>
</evidence>
<dbReference type="PANTHER" id="PTHR30250:SF30">
    <property type="entry name" value="LIPID III FLIPPASE"/>
    <property type="match status" value="1"/>
</dbReference>
<dbReference type="OrthoDB" id="9769862at2"/>
<dbReference type="GO" id="GO:0005886">
    <property type="term" value="C:plasma membrane"/>
    <property type="evidence" value="ECO:0007669"/>
    <property type="project" value="UniProtKB-SubCell"/>
</dbReference>
<dbReference type="EMBL" id="UGGT01000001">
    <property type="protein sequence ID" value="STO20129.1"/>
    <property type="molecule type" value="Genomic_DNA"/>
</dbReference>
<keyword evidence="5 6" id="KW-0472">Membrane</keyword>
<evidence type="ECO:0000256" key="2">
    <source>
        <dbReference type="ARBA" id="ARBA00022475"/>
    </source>
</evidence>
<feature type="transmembrane region" description="Helical" evidence="6">
    <location>
        <begin position="152"/>
        <end position="173"/>
    </location>
</feature>
<gene>
    <name evidence="7" type="primary">wzxE</name>
    <name evidence="7" type="ORF">NCTC11370_00174</name>
</gene>
<feature type="transmembrane region" description="Helical" evidence="6">
    <location>
        <begin position="260"/>
        <end position="280"/>
    </location>
</feature>
<keyword evidence="8" id="KW-1185">Reference proteome</keyword>
<keyword evidence="4 6" id="KW-1133">Transmembrane helix</keyword>
<dbReference type="InterPro" id="IPR044550">
    <property type="entry name" value="WzxE"/>
</dbReference>
<protein>
    <submittedName>
        <fullName evidence="7">O-antigen translocase</fullName>
    </submittedName>
</protein>
<organism evidence="7 8">
    <name type="scientific">Fluoribacter dumoffii</name>
    <dbReference type="NCBI Taxonomy" id="463"/>
    <lineage>
        <taxon>Bacteria</taxon>
        <taxon>Pseudomonadati</taxon>
        <taxon>Pseudomonadota</taxon>
        <taxon>Gammaproteobacteria</taxon>
        <taxon>Legionellales</taxon>
        <taxon>Legionellaceae</taxon>
        <taxon>Fluoribacter</taxon>
    </lineage>
</organism>
<dbReference type="InterPro" id="IPR050833">
    <property type="entry name" value="Poly_Biosynth_Transport"/>
</dbReference>
<dbReference type="GO" id="GO:0009246">
    <property type="term" value="P:enterobacterial common antigen biosynthetic process"/>
    <property type="evidence" value="ECO:0007669"/>
    <property type="project" value="InterPro"/>
</dbReference>
<evidence type="ECO:0000256" key="5">
    <source>
        <dbReference type="ARBA" id="ARBA00023136"/>
    </source>
</evidence>
<dbReference type="GeneID" id="93291227"/>
<feature type="transmembrane region" description="Helical" evidence="6">
    <location>
        <begin position="370"/>
        <end position="388"/>
    </location>
</feature>
<evidence type="ECO:0000313" key="8">
    <source>
        <dbReference type="Proteomes" id="UP000254554"/>
    </source>
</evidence>
<keyword evidence="3 6" id="KW-0812">Transmembrane</keyword>
<dbReference type="Proteomes" id="UP000254554">
    <property type="component" value="Unassembled WGS sequence"/>
</dbReference>
<dbReference type="AlphaFoldDB" id="A0A377G655"/>
<feature type="transmembrane region" description="Helical" evidence="6">
    <location>
        <begin position="219"/>
        <end position="240"/>
    </location>
</feature>
<sequence length="432" mass="48691">MKIYNKLLKTSILSGLSTLVKILTGMLTLKIVALYTGPEGIAILGQFMGLVNILAVIAGGGITLGVIKYVAEYASTQDFSEFLSTTTVYTLFFSLGTMVLGLVYSQNLANWILGSAQFTYLISWMAVAQFFIAMHLLICSILNGLGQIRLQVAITIMSSVLSLIMVCAGAYYYQLKGTLFSFVLAQVLALAISLACVYRHEWFNLLFAWKARRKYWINLIRYSLMTTVSTLTMPVAQIIVRNDLDVLFGWNAVGYWQSVVRLSDAYLLFVTTALTAYYLPRLSELQTSADIKKEIAHAYRVLIPLIGMILILIYLCRNIIVALLYSKAFSPATHLFGFQLFGDFFRVASWLFTYLLLAKAWTKTYVTTEIILSIIFICFSHLFARSYGLTGVTYAFALTYFIYWLMMGGVTLFYFKRQNRHYKLTALPSISA</sequence>
<feature type="transmembrane region" description="Helical" evidence="6">
    <location>
        <begin position="301"/>
        <end position="325"/>
    </location>
</feature>
<name>A0A377G655_9GAMM</name>
<dbReference type="Pfam" id="PF01943">
    <property type="entry name" value="Polysacc_synt"/>
    <property type="match status" value="1"/>
</dbReference>
<dbReference type="RefSeq" id="WP_019349458.1">
    <property type="nucleotide sequence ID" value="NZ_UGGT01000001.1"/>
</dbReference>
<feature type="transmembrane region" description="Helical" evidence="6">
    <location>
        <begin position="337"/>
        <end position="358"/>
    </location>
</feature>
<feature type="transmembrane region" description="Helical" evidence="6">
    <location>
        <begin position="179"/>
        <end position="198"/>
    </location>
</feature>
<evidence type="ECO:0000256" key="6">
    <source>
        <dbReference type="SAM" id="Phobius"/>
    </source>
</evidence>
<accession>A0A377G655</accession>
<feature type="transmembrane region" description="Helical" evidence="6">
    <location>
        <begin position="124"/>
        <end position="145"/>
    </location>
</feature>
<evidence type="ECO:0000256" key="4">
    <source>
        <dbReference type="ARBA" id="ARBA00022989"/>
    </source>
</evidence>